<proteinExistence type="predicted"/>
<name>A0A915AX01_PARUN</name>
<protein>
    <submittedName>
        <fullName evidence="3">Uncharacterized protein</fullName>
    </submittedName>
</protein>
<evidence type="ECO:0000256" key="1">
    <source>
        <dbReference type="SAM" id="MobiDB-lite"/>
    </source>
</evidence>
<accession>A0A915AX01</accession>
<evidence type="ECO:0000313" key="3">
    <source>
        <dbReference type="WBParaSite" id="PgR016_g022_t01"/>
    </source>
</evidence>
<feature type="compositionally biased region" description="Polar residues" evidence="1">
    <location>
        <begin position="1"/>
        <end position="11"/>
    </location>
</feature>
<dbReference type="Proteomes" id="UP000887569">
    <property type="component" value="Unplaced"/>
</dbReference>
<organism evidence="2 3">
    <name type="scientific">Parascaris univalens</name>
    <name type="common">Nematode worm</name>
    <dbReference type="NCBI Taxonomy" id="6257"/>
    <lineage>
        <taxon>Eukaryota</taxon>
        <taxon>Metazoa</taxon>
        <taxon>Ecdysozoa</taxon>
        <taxon>Nematoda</taxon>
        <taxon>Chromadorea</taxon>
        <taxon>Rhabditida</taxon>
        <taxon>Spirurina</taxon>
        <taxon>Ascaridomorpha</taxon>
        <taxon>Ascaridoidea</taxon>
        <taxon>Ascarididae</taxon>
        <taxon>Parascaris</taxon>
    </lineage>
</organism>
<sequence length="107" mass="12642">MKNSSNQQTVAHTDDSPHRFLRTSKSDPFIVGQRCEKSCFHPGRRWSVVTTTQRSMSIKPKRLSPRHRNLIIKSWNKTNKLKEKCHSGRRTQVRTLANVHRYTHRSY</sequence>
<reference evidence="3" key="1">
    <citation type="submission" date="2022-11" db="UniProtKB">
        <authorList>
            <consortium name="WormBaseParasite"/>
        </authorList>
    </citation>
    <scope>IDENTIFICATION</scope>
</reference>
<dbReference type="AlphaFoldDB" id="A0A915AX01"/>
<keyword evidence="2" id="KW-1185">Reference proteome</keyword>
<evidence type="ECO:0000313" key="2">
    <source>
        <dbReference type="Proteomes" id="UP000887569"/>
    </source>
</evidence>
<dbReference type="WBParaSite" id="PgR016_g022_t01">
    <property type="protein sequence ID" value="PgR016_g022_t01"/>
    <property type="gene ID" value="PgR016_g022"/>
</dbReference>
<feature type="region of interest" description="Disordered" evidence="1">
    <location>
        <begin position="1"/>
        <end position="25"/>
    </location>
</feature>